<comment type="caution">
    <text evidence="1">The sequence shown here is derived from an EMBL/GenBank/DDBJ whole genome shotgun (WGS) entry which is preliminary data.</text>
</comment>
<keyword evidence="2" id="KW-1185">Reference proteome</keyword>
<dbReference type="STRING" id="1189619.pgond44_04890"/>
<protein>
    <submittedName>
        <fullName evidence="1">Uncharacterized protein</fullName>
    </submittedName>
</protein>
<proteinExistence type="predicted"/>
<gene>
    <name evidence="1" type="ORF">pgond44_04890</name>
</gene>
<dbReference type="eggNOG" id="ENOG5033GHZ">
    <property type="taxonomic scope" value="Bacteria"/>
</dbReference>
<dbReference type="AlphaFoldDB" id="N1WNI3"/>
<dbReference type="EMBL" id="APLF01000004">
    <property type="protein sequence ID" value="EMY81851.1"/>
    <property type="molecule type" value="Genomic_DNA"/>
</dbReference>
<reference evidence="1 2" key="1">
    <citation type="journal article" date="2014" name="Genome Biol. Evol.">
        <title>Extensive gene acquisition in the extremely psychrophilic bacterial species Psychroflexus torquis and the link to sea-ice ecosystem specialism.</title>
        <authorList>
            <person name="Feng S."/>
            <person name="Powell S.M."/>
            <person name="Wilson R."/>
            <person name="Bowman J.P."/>
        </authorList>
    </citation>
    <scope>NUCLEOTIDE SEQUENCE [LARGE SCALE GENOMIC DNA]</scope>
    <source>
        <strain evidence="1 2">ACAM 44</strain>
    </source>
</reference>
<dbReference type="Pfam" id="PF21857">
    <property type="entry name" value="DUF6913"/>
    <property type="match status" value="1"/>
</dbReference>
<evidence type="ECO:0000313" key="1">
    <source>
        <dbReference type="EMBL" id="EMY81851.1"/>
    </source>
</evidence>
<sequence length="165" mass="19162">MLNSIKTHFLHKSLSSKRSILAAESVGDKVGILYNDDIADKYQLQQLVEKNFKINSEDISFLGFSRHRYDKVEKPEYVFTTKDFTLFGKPKSKAIDEFLKTNYKLLFNYFGKDELCLEVLALLTEAKLKVGFQEANERVNDLILNVDSKNLDFFKESSKYIKQII</sequence>
<accession>N1WNI3</accession>
<dbReference type="RefSeq" id="WP_003437375.1">
    <property type="nucleotide sequence ID" value="NZ_APLF01000004.1"/>
</dbReference>
<dbReference type="InterPro" id="IPR054207">
    <property type="entry name" value="DUF6913"/>
</dbReference>
<dbReference type="Proteomes" id="UP000012317">
    <property type="component" value="Unassembled WGS sequence"/>
</dbReference>
<name>N1WNI3_9FLAO</name>
<evidence type="ECO:0000313" key="2">
    <source>
        <dbReference type="Proteomes" id="UP000012317"/>
    </source>
</evidence>
<organism evidence="1 2">
    <name type="scientific">Psychroflexus gondwanensis ACAM 44</name>
    <dbReference type="NCBI Taxonomy" id="1189619"/>
    <lineage>
        <taxon>Bacteria</taxon>
        <taxon>Pseudomonadati</taxon>
        <taxon>Bacteroidota</taxon>
        <taxon>Flavobacteriia</taxon>
        <taxon>Flavobacteriales</taxon>
        <taxon>Flavobacteriaceae</taxon>
        <taxon>Psychroflexus</taxon>
    </lineage>
</organism>